<dbReference type="PANTHER" id="PTHR21716:SF53">
    <property type="entry name" value="PERMEASE PERM-RELATED"/>
    <property type="match status" value="1"/>
</dbReference>
<sequence length="413" mass="44726">MAGESETWSEGELREEADSRAVNEEERRQGRFSNLKNPAAPWTDGMGIISVRSLQLLIVVAAVALVTLGLLQVTIVVIPVLLALIIASAMEPVLSWLGERRWPRALSTVVVLLAVVVIFGGLIWIVVEQVRSQWPTLSQTVAEGVEQTLVWWNTTFPQFELNTTAINDLWGTIQGWLANLNYGAIGSGFASGIGSVASFLTSLVLFIVVLFFFLKDGPNIWSFLIKPFKGAQHRRVELMGSRAVNVMGGYVRGTVIVALVDAIFIGLGLVFVGVPLALPLALVVFVCAFIPVVGATLAGVVAALVTLVTNGFWPAVIVVAIVVVVNQLEGNLLQPIVLGRSLRLHELVVLLALTTGTILGGIVGTLLSVPITAVAWALIKAWNEPLPELERDPDGDSIRDRLRERWRRTKLAD</sequence>
<reference evidence="10" key="2">
    <citation type="journal article" date="2022" name="Sci. Rep.">
        <title>In silico prediction of the enzymes involved in the degradation of the herbicide molinate by Gulosibacter molinativorax ON4T.</title>
        <authorList>
            <person name="Lopes A.R."/>
            <person name="Bunin E."/>
            <person name="Viana A.T."/>
            <person name="Froufe H."/>
            <person name="Munoz-Merida A."/>
            <person name="Pinho D."/>
            <person name="Figueiredo J."/>
            <person name="Barroso C."/>
            <person name="Vaz-Moreira I."/>
            <person name="Bellanger X."/>
            <person name="Egas C."/>
            <person name="Nunes O.C."/>
        </authorList>
    </citation>
    <scope>NUCLEOTIDE SEQUENCE</scope>
    <source>
        <strain evidence="10">ON4</strain>
    </source>
</reference>
<feature type="transmembrane region" description="Helical" evidence="9">
    <location>
        <begin position="280"/>
        <end position="305"/>
    </location>
</feature>
<organism evidence="10 11">
    <name type="scientific">Gulosibacter molinativorax</name>
    <dbReference type="NCBI Taxonomy" id="256821"/>
    <lineage>
        <taxon>Bacteria</taxon>
        <taxon>Bacillati</taxon>
        <taxon>Actinomycetota</taxon>
        <taxon>Actinomycetes</taxon>
        <taxon>Micrococcales</taxon>
        <taxon>Microbacteriaceae</taxon>
        <taxon>Gulosibacter</taxon>
    </lineage>
</organism>
<feature type="transmembrane region" description="Helical" evidence="9">
    <location>
        <begin position="311"/>
        <end position="328"/>
    </location>
</feature>
<accession>A0ABT7C8B4</accession>
<dbReference type="Pfam" id="PF01594">
    <property type="entry name" value="AI-2E_transport"/>
    <property type="match status" value="1"/>
</dbReference>
<evidence type="ECO:0000256" key="9">
    <source>
        <dbReference type="SAM" id="Phobius"/>
    </source>
</evidence>
<comment type="similarity">
    <text evidence="2">Belongs to the autoinducer-2 exporter (AI-2E) (TC 2.A.86) family.</text>
</comment>
<protein>
    <submittedName>
        <fullName evidence="10">AI-2E family transporter</fullName>
    </submittedName>
</protein>
<evidence type="ECO:0000313" key="10">
    <source>
        <dbReference type="EMBL" id="MDJ1371407.1"/>
    </source>
</evidence>
<dbReference type="PANTHER" id="PTHR21716">
    <property type="entry name" value="TRANSMEMBRANE PROTEIN"/>
    <property type="match status" value="1"/>
</dbReference>
<dbReference type="InterPro" id="IPR002549">
    <property type="entry name" value="AI-2E-like"/>
</dbReference>
<gene>
    <name evidence="10" type="ORF">C7K25_08505</name>
</gene>
<evidence type="ECO:0000313" key="11">
    <source>
        <dbReference type="Proteomes" id="UP001170379"/>
    </source>
</evidence>
<evidence type="ECO:0000256" key="4">
    <source>
        <dbReference type="ARBA" id="ARBA00022475"/>
    </source>
</evidence>
<evidence type="ECO:0000256" key="3">
    <source>
        <dbReference type="ARBA" id="ARBA00022448"/>
    </source>
</evidence>
<dbReference type="EMBL" id="PXVD01000012">
    <property type="protein sequence ID" value="MDJ1371407.1"/>
    <property type="molecule type" value="Genomic_DNA"/>
</dbReference>
<proteinExistence type="inferred from homology"/>
<evidence type="ECO:0000256" key="1">
    <source>
        <dbReference type="ARBA" id="ARBA00004651"/>
    </source>
</evidence>
<comment type="subcellular location">
    <subcellularLocation>
        <location evidence="1">Cell membrane</location>
        <topology evidence="1">Multi-pass membrane protein</topology>
    </subcellularLocation>
</comment>
<reference evidence="10" key="1">
    <citation type="submission" date="2018-03" db="EMBL/GenBank/DDBJ databases">
        <authorList>
            <person name="Nunes O.C."/>
            <person name="Lopes A.R."/>
            <person name="Froufe H."/>
            <person name="Munoz-Merida A."/>
            <person name="Barroso C."/>
            <person name="Egas C."/>
        </authorList>
    </citation>
    <scope>NUCLEOTIDE SEQUENCE</scope>
    <source>
        <strain evidence="10">ON4</strain>
    </source>
</reference>
<feature type="transmembrane region" description="Helical" evidence="9">
    <location>
        <begin position="56"/>
        <end position="86"/>
    </location>
</feature>
<feature type="transmembrane region" description="Helical" evidence="9">
    <location>
        <begin position="106"/>
        <end position="127"/>
    </location>
</feature>
<comment type="caution">
    <text evidence="10">The sequence shown here is derived from an EMBL/GenBank/DDBJ whole genome shotgun (WGS) entry which is preliminary data.</text>
</comment>
<evidence type="ECO:0000256" key="2">
    <source>
        <dbReference type="ARBA" id="ARBA00009773"/>
    </source>
</evidence>
<evidence type="ECO:0000256" key="7">
    <source>
        <dbReference type="ARBA" id="ARBA00023136"/>
    </source>
</evidence>
<evidence type="ECO:0000256" key="6">
    <source>
        <dbReference type="ARBA" id="ARBA00022989"/>
    </source>
</evidence>
<feature type="region of interest" description="Disordered" evidence="8">
    <location>
        <begin position="1"/>
        <end position="31"/>
    </location>
</feature>
<keyword evidence="6 9" id="KW-1133">Transmembrane helix</keyword>
<evidence type="ECO:0000256" key="8">
    <source>
        <dbReference type="SAM" id="MobiDB-lite"/>
    </source>
</evidence>
<feature type="transmembrane region" description="Helical" evidence="9">
    <location>
        <begin position="189"/>
        <end position="214"/>
    </location>
</feature>
<feature type="compositionally biased region" description="Basic and acidic residues" evidence="8">
    <location>
        <begin position="11"/>
        <end position="29"/>
    </location>
</feature>
<keyword evidence="7 9" id="KW-0472">Membrane</keyword>
<keyword evidence="3" id="KW-0813">Transport</keyword>
<dbReference type="Proteomes" id="UP001170379">
    <property type="component" value="Unassembled WGS sequence"/>
</dbReference>
<feature type="transmembrane region" description="Helical" evidence="9">
    <location>
        <begin position="348"/>
        <end position="379"/>
    </location>
</feature>
<keyword evidence="4" id="KW-1003">Cell membrane</keyword>
<evidence type="ECO:0000256" key="5">
    <source>
        <dbReference type="ARBA" id="ARBA00022692"/>
    </source>
</evidence>
<keyword evidence="5 9" id="KW-0812">Transmembrane</keyword>
<feature type="transmembrane region" description="Helical" evidence="9">
    <location>
        <begin position="249"/>
        <end position="273"/>
    </location>
</feature>
<keyword evidence="11" id="KW-1185">Reference proteome</keyword>
<name>A0ABT7C8B4_9MICO</name>